<organism evidence="1 2">
    <name type="scientific">Nonlabens marinus S1-08</name>
    <dbReference type="NCBI Taxonomy" id="1454201"/>
    <lineage>
        <taxon>Bacteria</taxon>
        <taxon>Pseudomonadati</taxon>
        <taxon>Bacteroidota</taxon>
        <taxon>Flavobacteriia</taxon>
        <taxon>Flavobacteriales</taxon>
        <taxon>Flavobacteriaceae</taxon>
        <taxon>Nonlabens</taxon>
    </lineage>
</organism>
<proteinExistence type="predicted"/>
<keyword evidence="1" id="KW-0808">Transferase</keyword>
<dbReference type="CDD" id="cd02440">
    <property type="entry name" value="AdoMet_MTases"/>
    <property type="match status" value="1"/>
</dbReference>
<dbReference type="HOGENOM" id="CLU_068669_1_0_10"/>
<protein>
    <submittedName>
        <fullName evidence="1">SAM-dependent methyltransferases</fullName>
    </submittedName>
</protein>
<dbReference type="Gene3D" id="3.40.50.150">
    <property type="entry name" value="Vaccinia Virus protein VP39"/>
    <property type="match status" value="1"/>
</dbReference>
<dbReference type="Proteomes" id="UP000031760">
    <property type="component" value="Chromosome"/>
</dbReference>
<dbReference type="AlphaFoldDB" id="W8VUS0"/>
<keyword evidence="1" id="KW-0489">Methyltransferase</keyword>
<dbReference type="OrthoDB" id="2370471at2"/>
<dbReference type="KEGG" id="nmf:NMS_0834"/>
<dbReference type="Pfam" id="PF13489">
    <property type="entry name" value="Methyltransf_23"/>
    <property type="match status" value="1"/>
</dbReference>
<evidence type="ECO:0000313" key="1">
    <source>
        <dbReference type="EMBL" id="BAO54843.1"/>
    </source>
</evidence>
<reference evidence="1 2" key="1">
    <citation type="journal article" date="2014" name="Proc. Natl. Acad. Sci. U.S.A.">
        <title>Functional characterization of flavobacteria rhodopsins reveals a unique class of light-driven chloride pump in bacteria.</title>
        <authorList>
            <person name="Yoshizawa S."/>
            <person name="Kumagai Y."/>
            <person name="Kim H."/>
            <person name="Ogura Y."/>
            <person name="Hayashi T."/>
            <person name="Iwasaki W."/>
            <person name="DeLong E.F."/>
            <person name="Kogure K."/>
        </authorList>
    </citation>
    <scope>NUCLEOTIDE SEQUENCE [LARGE SCALE GENOMIC DNA]</scope>
    <source>
        <strain evidence="1 2">S1-08</strain>
    </source>
</reference>
<dbReference type="InterPro" id="IPR029063">
    <property type="entry name" value="SAM-dependent_MTases_sf"/>
</dbReference>
<dbReference type="GO" id="GO:0008168">
    <property type="term" value="F:methyltransferase activity"/>
    <property type="evidence" value="ECO:0007669"/>
    <property type="project" value="UniProtKB-KW"/>
</dbReference>
<accession>W8VUS0</accession>
<name>W8VUS0_9FLAO</name>
<keyword evidence="2" id="KW-1185">Reference proteome</keyword>
<dbReference type="STRING" id="1454201.NMS_0834"/>
<evidence type="ECO:0000313" key="2">
    <source>
        <dbReference type="Proteomes" id="UP000031760"/>
    </source>
</evidence>
<dbReference type="GO" id="GO:0032259">
    <property type="term" value="P:methylation"/>
    <property type="evidence" value="ECO:0007669"/>
    <property type="project" value="UniProtKB-KW"/>
</dbReference>
<dbReference type="EMBL" id="AP014548">
    <property type="protein sequence ID" value="BAO54843.1"/>
    <property type="molecule type" value="Genomic_DNA"/>
</dbReference>
<sequence>MIKESDLFIETKDFFLTQENFTIHKTSVPGVLKTIPQPEDLSPYYETTDYLSHDDSDPSIFARLYRLARKWNIKSKYKLISTYADDGSILDVGAGNGELVRYLKEHHLDAQGYEPSKLARDVAYRKGVNLLDHLPTSKSNYYQVIQMFHVLEHIPNPESILQDLHKMLVEDGVLIIALPNYKSWDAQFFKRFWAGYDVPRHLFHFEEQGVRNLVKDHFELIKTRPMWLDSFYVSILSCRYKKWPIPTVLGMGLGLVSNIYAIFTSQPSSRIYILKKHN</sequence>
<gene>
    <name evidence="1" type="ORF">NMS_0834</name>
</gene>
<dbReference type="PANTHER" id="PTHR43861">
    <property type="entry name" value="TRANS-ACONITATE 2-METHYLTRANSFERASE-RELATED"/>
    <property type="match status" value="1"/>
</dbReference>
<dbReference type="RefSeq" id="WP_041495545.1">
    <property type="nucleotide sequence ID" value="NZ_AP014548.1"/>
</dbReference>
<dbReference type="SUPFAM" id="SSF53335">
    <property type="entry name" value="S-adenosyl-L-methionine-dependent methyltransferases"/>
    <property type="match status" value="1"/>
</dbReference>